<sequence length="652" mass="73581">MALDYDNSAFYYFGMTMLGIYVIPTTFWILAYVYRIMMPQQRFSDVARTSTTPVSFKSKRYSLARIPATGVEKAKARELSERQSVTRLLTNARFIINASLLVTAWVVLLMLIRALTFDAELASFDPFKILGVASNAEDKEIRKAYRKLSLEYHPDKNPGNKIAEEMFMKVAKAYEALTDDEAKRNWLEYGNPDGKQSLEVSIGLPTFLLDEANHYAILCIYLGVLVVIIPAIVAAWYQYSRKFGENNVMYETYSFFLHVLSEHSTVKMLPEVLAGAAENRFPVSVGASSRQAELSRLITKLRQGLMQKPRFEHPIVLKGNALLHAHVHRLEMSALLRVDLHKLLGNASTLIDAMVELAQSQRWLQTSINIIDFSQCLTQALWIKDHSLAQLPHFGNKEIHHCIKGKSAVKGLREYLDVPDEHKKGLAGMSDMQCADIEHACKIMPRLRCKFDLYVEDESEIAERDLVTLLVAFDRSNIADGRLAPLVHAPYFPSTRLESWWILVSDTAGNLILADKVNAQSKVVNHRVKFLAPPQAGIYVFNVDLKSTDYLGLDVREQVKMTVIPAAQLPEYKAHPDDLNLDDEPTLFEQVMSGNADTDSDTDDTSRDGDVTNCDAEVGDSLDDAVLTVAERRRRRARIQRKKQSKDQTCAA</sequence>
<feature type="transmembrane region" description="Helical" evidence="10">
    <location>
        <begin position="94"/>
        <end position="115"/>
    </location>
</feature>
<evidence type="ECO:0000256" key="3">
    <source>
        <dbReference type="ARBA" id="ARBA00022692"/>
    </source>
</evidence>
<feature type="transmembrane region" description="Helical" evidence="10">
    <location>
        <begin position="12"/>
        <end position="34"/>
    </location>
</feature>
<organism evidence="12 13">
    <name type="scientific">Pelagomonas calceolata</name>
    <dbReference type="NCBI Taxonomy" id="35677"/>
    <lineage>
        <taxon>Eukaryota</taxon>
        <taxon>Sar</taxon>
        <taxon>Stramenopiles</taxon>
        <taxon>Ochrophyta</taxon>
        <taxon>Pelagophyceae</taxon>
        <taxon>Pelagomonadales</taxon>
        <taxon>Pelagomonadaceae</taxon>
        <taxon>Pelagomonas</taxon>
    </lineage>
</organism>
<dbReference type="Pfam" id="PF02889">
    <property type="entry name" value="Sec63"/>
    <property type="match status" value="1"/>
</dbReference>
<protein>
    <recommendedName>
        <fullName evidence="11">J domain-containing protein</fullName>
    </recommendedName>
</protein>
<keyword evidence="13" id="KW-1185">Reference proteome</keyword>
<reference evidence="12" key="1">
    <citation type="submission" date="2021-11" db="EMBL/GenBank/DDBJ databases">
        <authorList>
            <consortium name="Genoscope - CEA"/>
            <person name="William W."/>
        </authorList>
    </citation>
    <scope>NUCLEOTIDE SEQUENCE</scope>
</reference>
<keyword evidence="5" id="KW-0653">Protein transport</keyword>
<dbReference type="GO" id="GO:0031207">
    <property type="term" value="C:Sec62/Sec63 complex"/>
    <property type="evidence" value="ECO:0007669"/>
    <property type="project" value="TreeGrafter"/>
</dbReference>
<dbReference type="Proteomes" id="UP000789595">
    <property type="component" value="Unassembled WGS sequence"/>
</dbReference>
<name>A0A8J2SJE1_9STRA</name>
<dbReference type="AlphaFoldDB" id="A0A8J2SJE1"/>
<evidence type="ECO:0000256" key="4">
    <source>
        <dbReference type="ARBA" id="ARBA00022824"/>
    </source>
</evidence>
<evidence type="ECO:0000256" key="2">
    <source>
        <dbReference type="ARBA" id="ARBA00022448"/>
    </source>
</evidence>
<keyword evidence="8" id="KW-0143">Chaperone</keyword>
<dbReference type="OrthoDB" id="1734229at2759"/>
<feature type="transmembrane region" description="Helical" evidence="10">
    <location>
        <begin position="215"/>
        <end position="237"/>
    </location>
</feature>
<dbReference type="Gene3D" id="1.10.150.20">
    <property type="entry name" value="5' to 3' exonuclease, C-terminal subdomain"/>
    <property type="match status" value="1"/>
</dbReference>
<evidence type="ECO:0000256" key="7">
    <source>
        <dbReference type="ARBA" id="ARBA00023136"/>
    </source>
</evidence>
<dbReference type="InterPro" id="IPR014756">
    <property type="entry name" value="Ig_E-set"/>
</dbReference>
<dbReference type="Gene3D" id="1.10.3380.10">
    <property type="entry name" value="Sec63 N-terminal domain-like domain"/>
    <property type="match status" value="1"/>
</dbReference>
<evidence type="ECO:0000256" key="5">
    <source>
        <dbReference type="ARBA" id="ARBA00022927"/>
    </source>
</evidence>
<dbReference type="InterPro" id="IPR001623">
    <property type="entry name" value="DnaJ_domain"/>
</dbReference>
<dbReference type="SUPFAM" id="SSF46565">
    <property type="entry name" value="Chaperone J-domain"/>
    <property type="match status" value="1"/>
</dbReference>
<evidence type="ECO:0000256" key="10">
    <source>
        <dbReference type="SAM" id="Phobius"/>
    </source>
</evidence>
<evidence type="ECO:0000256" key="1">
    <source>
        <dbReference type="ARBA" id="ARBA00004477"/>
    </source>
</evidence>
<dbReference type="GO" id="GO:0006620">
    <property type="term" value="P:post-translational protein targeting to endoplasmic reticulum membrane"/>
    <property type="evidence" value="ECO:0007669"/>
    <property type="project" value="TreeGrafter"/>
</dbReference>
<dbReference type="GO" id="GO:0008320">
    <property type="term" value="F:protein transmembrane transporter activity"/>
    <property type="evidence" value="ECO:0007669"/>
    <property type="project" value="TreeGrafter"/>
</dbReference>
<dbReference type="SMART" id="SM00271">
    <property type="entry name" value="DnaJ"/>
    <property type="match status" value="1"/>
</dbReference>
<dbReference type="FunFam" id="1.10.287.110:FF:000063">
    <property type="entry name" value="Translocation protein SEC63"/>
    <property type="match status" value="1"/>
</dbReference>
<dbReference type="SMART" id="SM00973">
    <property type="entry name" value="Sec63"/>
    <property type="match status" value="1"/>
</dbReference>
<evidence type="ECO:0000256" key="8">
    <source>
        <dbReference type="ARBA" id="ARBA00023186"/>
    </source>
</evidence>
<dbReference type="InterPro" id="IPR035892">
    <property type="entry name" value="C2_domain_sf"/>
</dbReference>
<dbReference type="PANTHER" id="PTHR24075:SF0">
    <property type="entry name" value="TRANSLOCATION PROTEIN SEC63 HOMOLOG"/>
    <property type="match status" value="1"/>
</dbReference>
<dbReference type="CDD" id="cd06257">
    <property type="entry name" value="DnaJ"/>
    <property type="match status" value="1"/>
</dbReference>
<dbReference type="InterPro" id="IPR004179">
    <property type="entry name" value="Sec63-dom"/>
</dbReference>
<keyword evidence="7 10" id="KW-0472">Membrane</keyword>
<dbReference type="SUPFAM" id="SSF158702">
    <property type="entry name" value="Sec63 N-terminal domain-like"/>
    <property type="match status" value="1"/>
</dbReference>
<proteinExistence type="predicted"/>
<dbReference type="Gene3D" id="2.60.40.150">
    <property type="entry name" value="C2 domain"/>
    <property type="match status" value="1"/>
</dbReference>
<dbReference type="Gene3D" id="1.10.287.110">
    <property type="entry name" value="DnaJ domain"/>
    <property type="match status" value="1"/>
</dbReference>
<keyword evidence="2" id="KW-0813">Transport</keyword>
<keyword evidence="4" id="KW-0256">Endoplasmic reticulum</keyword>
<dbReference type="InterPro" id="IPR036869">
    <property type="entry name" value="J_dom_sf"/>
</dbReference>
<dbReference type="Pfam" id="PF00226">
    <property type="entry name" value="DnaJ"/>
    <property type="match status" value="1"/>
</dbReference>
<keyword evidence="6 10" id="KW-1133">Transmembrane helix</keyword>
<dbReference type="EMBL" id="CAKKNE010000003">
    <property type="protein sequence ID" value="CAH0371886.1"/>
    <property type="molecule type" value="Genomic_DNA"/>
</dbReference>
<evidence type="ECO:0000256" key="9">
    <source>
        <dbReference type="SAM" id="MobiDB-lite"/>
    </source>
</evidence>
<dbReference type="GO" id="GO:0006614">
    <property type="term" value="P:SRP-dependent cotranslational protein targeting to membrane"/>
    <property type="evidence" value="ECO:0007669"/>
    <property type="project" value="TreeGrafter"/>
</dbReference>
<dbReference type="PRINTS" id="PR00625">
    <property type="entry name" value="JDOMAIN"/>
</dbReference>
<dbReference type="PROSITE" id="PS50076">
    <property type="entry name" value="DNAJ_2"/>
    <property type="match status" value="1"/>
</dbReference>
<evidence type="ECO:0000313" key="12">
    <source>
        <dbReference type="EMBL" id="CAH0371886.1"/>
    </source>
</evidence>
<gene>
    <name evidence="12" type="ORF">PECAL_3P18480</name>
</gene>
<dbReference type="GO" id="GO:0003723">
    <property type="term" value="F:RNA binding"/>
    <property type="evidence" value="ECO:0007669"/>
    <property type="project" value="TreeGrafter"/>
</dbReference>
<feature type="region of interest" description="Disordered" evidence="9">
    <location>
        <begin position="593"/>
        <end position="617"/>
    </location>
</feature>
<evidence type="ECO:0000259" key="11">
    <source>
        <dbReference type="PROSITE" id="PS50076"/>
    </source>
</evidence>
<keyword evidence="3 10" id="KW-0812">Transmembrane</keyword>
<dbReference type="PANTHER" id="PTHR24075">
    <property type="entry name" value="SEC63 DOMAIN-CONTAINING"/>
    <property type="match status" value="1"/>
</dbReference>
<comment type="caution">
    <text evidence="12">The sequence shown here is derived from an EMBL/GenBank/DDBJ whole genome shotgun (WGS) entry which is preliminary data.</text>
</comment>
<evidence type="ECO:0000256" key="6">
    <source>
        <dbReference type="ARBA" id="ARBA00022989"/>
    </source>
</evidence>
<accession>A0A8J2SJE1</accession>
<evidence type="ECO:0000313" key="13">
    <source>
        <dbReference type="Proteomes" id="UP000789595"/>
    </source>
</evidence>
<dbReference type="SUPFAM" id="SSF81296">
    <property type="entry name" value="E set domains"/>
    <property type="match status" value="1"/>
</dbReference>
<feature type="domain" description="J" evidence="11">
    <location>
        <begin position="125"/>
        <end position="190"/>
    </location>
</feature>
<comment type="subcellular location">
    <subcellularLocation>
        <location evidence="1">Endoplasmic reticulum membrane</location>
        <topology evidence="1">Multi-pass membrane protein</topology>
    </subcellularLocation>
</comment>